<dbReference type="EC" id="1.6.2.4" evidence="14"/>
<name>A0AA40DCB0_9PEZI</name>
<dbReference type="PROSITE" id="PS00086">
    <property type="entry name" value="CYTOCHROME_P450"/>
    <property type="match status" value="1"/>
</dbReference>
<dbReference type="PANTHER" id="PTHR19384">
    <property type="entry name" value="NITRIC OXIDE SYNTHASE-RELATED"/>
    <property type="match status" value="1"/>
</dbReference>
<dbReference type="InterPro" id="IPR003097">
    <property type="entry name" value="CysJ-like_FAD-binding"/>
</dbReference>
<comment type="caution">
    <text evidence="19">The sequence shown here is derived from an EMBL/GenBank/DDBJ whole genome shotgun (WGS) entry which is preliminary data.</text>
</comment>
<reference evidence="19" key="1">
    <citation type="submission" date="2023-06" db="EMBL/GenBank/DDBJ databases">
        <title>Genome-scale phylogeny and comparative genomics of the fungal order Sordariales.</title>
        <authorList>
            <consortium name="Lawrence Berkeley National Laboratory"/>
            <person name="Hensen N."/>
            <person name="Bonometti L."/>
            <person name="Westerberg I."/>
            <person name="Brannstrom I.O."/>
            <person name="Guillou S."/>
            <person name="Cros-Aarteil S."/>
            <person name="Calhoun S."/>
            <person name="Haridas S."/>
            <person name="Kuo A."/>
            <person name="Mondo S."/>
            <person name="Pangilinan J."/>
            <person name="Riley R."/>
            <person name="Labutti K."/>
            <person name="Andreopoulos B."/>
            <person name="Lipzen A."/>
            <person name="Chen C."/>
            <person name="Yanf M."/>
            <person name="Daum C."/>
            <person name="Ng V."/>
            <person name="Clum A."/>
            <person name="Steindorff A."/>
            <person name="Ohm R."/>
            <person name="Martin F."/>
            <person name="Silar P."/>
            <person name="Natvig D."/>
            <person name="Lalanne C."/>
            <person name="Gautier V."/>
            <person name="Ament-Velasquez S.L."/>
            <person name="Kruys A."/>
            <person name="Hutchinson M.I."/>
            <person name="Powell A.J."/>
            <person name="Barry K."/>
            <person name="Miller A.N."/>
            <person name="Grigoriev I.V."/>
            <person name="Debuchy R."/>
            <person name="Gladieux P."/>
            <person name="Thoren M.H."/>
            <person name="Johannesson H."/>
        </authorList>
    </citation>
    <scope>NUCLEOTIDE SEQUENCE</scope>
    <source>
        <strain evidence="19">CBS 307.81</strain>
    </source>
</reference>
<comment type="cofactor">
    <cofactor evidence="14">
        <name>FAD</name>
        <dbReference type="ChEBI" id="CHEBI:57692"/>
    </cofactor>
    <cofactor evidence="14">
        <name>FMN</name>
        <dbReference type="ChEBI" id="CHEBI:58210"/>
    </cofactor>
</comment>
<accession>A0AA40DCB0</accession>
<dbReference type="InterPro" id="IPR001433">
    <property type="entry name" value="OxRdtase_FAD/NAD-bd"/>
</dbReference>
<sequence>MAATEVLTCPIAGLDKEANPALCPALYPGQGLETFKNTQKIKEEEIIDHSNLLKIPTPKHGHYFGLLGHAPDLDPILPVKSYWKLMDEYGEIFQLDLGMAYPRVFVGSRELVNEMADDERFSKFTHRLHKEMRPVFGDGLFSAESTDIAWWKAHRLLVPIFGPLGLSKMFDDMQDLSAQLVLKWDRFGPDHEIECIDDMARLAFDTVGLCAFGYRFNEFYTGDHHPFMTQLKEAIVESGRRANRPEILNQFYYKEEQHRQENIAKMKELCKKIIQDRIDNPKPEANDLLNLMIHGVDRETGEKLTRENIEYQIPTFLGAGYETTSSTLSFIYYFLCTYPETMAKAQQEVDEVVGDKVLTYEMLPKLKYLDATIKEALRMQHPSSLLTRFAVKDTVLGGRYFVRKGQMVSGIWRHFHRDPAVWGEDADDFKPDRMLDRNFQALPPNSWKPFGDGQRACIGRGFAEQEILINVAMVLQKFDIEKADPDYIMDLRGQMAVKPIDFKIRVKRRAGKDIMSGIPGGGSQPKKAATKTRQNVTAQGDSNTPKKPITVLFGGNMGTAESLMQSLSRVAPDFGLEVDDVRTLDSAVESLPTDRPCVIITPSYDGRPPENAKKFVKWIEQLSSNGTTLSGVKYAVFGLGNSDWVNTFYKIPKLIDETLETLGANRLVEAGYGNVKQDLVGPWETWEEELCLALSGVAPDKAHKAQAGVEVSIDRHNLKTLPSVLGGDQMGTGTITAIRQLADISVGPAKYHVEVRLPPGCHYRAGDYLVVQGRNSDETVNRAMTRFGLSPEDTMTVQSSKKDFLPSQPMAIEHFLRSSVELAAPITKRQLLTLSLHAEDSSPEQAHLLNLAQDSAYEDLLTNRHSILDVLTTLPTLPLPFGVFIDLLPPLAPRVYSISSSPLSPSSGTLPSGLIASITFDLFQSPALSGHGTFNGVASSYLSSRKTGDEISCLVRPTTLPFQLPKDTSKPIVMVAAGSGIAPMRGLLQERAELMRQGGEFGEAVLFFGCRDAEKDYLYKEEVEGWERDGVVKVVSCFSRPEGKKGRYVTDALWEERDGMWEVVEKGGRVFTCGSAAKLGRSAGEVWRRIWEEKSGQGGDREGQEWLEGMKGDGRYVCDVY</sequence>
<evidence type="ECO:0000256" key="3">
    <source>
        <dbReference type="ARBA" id="ARBA00022448"/>
    </source>
</evidence>
<keyword evidence="10 14" id="KW-0249">Electron transport</keyword>
<dbReference type="Pfam" id="PF00258">
    <property type="entry name" value="Flavodoxin_1"/>
    <property type="match status" value="1"/>
</dbReference>
<evidence type="ECO:0000256" key="16">
    <source>
        <dbReference type="SAM" id="MobiDB-lite"/>
    </source>
</evidence>
<dbReference type="SUPFAM" id="SSF52218">
    <property type="entry name" value="Flavoproteins"/>
    <property type="match status" value="1"/>
</dbReference>
<dbReference type="GO" id="GO:0020037">
    <property type="term" value="F:heme binding"/>
    <property type="evidence" value="ECO:0007669"/>
    <property type="project" value="UniProtKB-UniRule"/>
</dbReference>
<dbReference type="FunFam" id="1.10.630.10:FF:000040">
    <property type="entry name" value="Bifunctional cytochrome P450/NADPH--P450 reductase"/>
    <property type="match status" value="1"/>
</dbReference>
<dbReference type="EC" id="1.14.14.1" evidence="14"/>
<keyword evidence="13 14" id="KW-0503">Monooxygenase</keyword>
<dbReference type="InterPro" id="IPR036396">
    <property type="entry name" value="Cyt_P450_sf"/>
</dbReference>
<evidence type="ECO:0000256" key="1">
    <source>
        <dbReference type="ARBA" id="ARBA00001971"/>
    </source>
</evidence>
<evidence type="ECO:0000259" key="18">
    <source>
        <dbReference type="PROSITE" id="PS51384"/>
    </source>
</evidence>
<protein>
    <recommendedName>
        <fullName evidence="14">Bifunctional cytochrome P450/NADPH--P450 reductase</fullName>
    </recommendedName>
    <domain>
        <recommendedName>
            <fullName evidence="14">Cytochrome P450</fullName>
            <ecNumber evidence="14">1.14.14.1</ecNumber>
        </recommendedName>
    </domain>
    <domain>
        <recommendedName>
            <fullName evidence="14">NADPH--cytochrome P450 reductase</fullName>
            <ecNumber evidence="14">1.6.2.4</ecNumber>
        </recommendedName>
    </domain>
</protein>
<dbReference type="Gene3D" id="1.20.990.10">
    <property type="entry name" value="NADPH-cytochrome p450 Reductase, Chain A, domain 3"/>
    <property type="match status" value="1"/>
</dbReference>
<evidence type="ECO:0000256" key="4">
    <source>
        <dbReference type="ARBA" id="ARBA00022617"/>
    </source>
</evidence>
<comment type="similarity">
    <text evidence="2 14">In the N-terminal section; belongs to the cytochrome P450 family.</text>
</comment>
<dbReference type="GO" id="GO:0070330">
    <property type="term" value="F:aromatase activity"/>
    <property type="evidence" value="ECO:0007669"/>
    <property type="project" value="UniProtKB-UniRule"/>
</dbReference>
<gene>
    <name evidence="19" type="ORF">QBC41DRAFT_303508</name>
</gene>
<organism evidence="19 20">
    <name type="scientific">Cercophora samala</name>
    <dbReference type="NCBI Taxonomy" id="330535"/>
    <lineage>
        <taxon>Eukaryota</taxon>
        <taxon>Fungi</taxon>
        <taxon>Dikarya</taxon>
        <taxon>Ascomycota</taxon>
        <taxon>Pezizomycotina</taxon>
        <taxon>Sordariomycetes</taxon>
        <taxon>Sordariomycetidae</taxon>
        <taxon>Sordariales</taxon>
        <taxon>Lasiosphaeriaceae</taxon>
        <taxon>Cercophora</taxon>
    </lineage>
</organism>
<evidence type="ECO:0000256" key="13">
    <source>
        <dbReference type="ARBA" id="ARBA00023033"/>
    </source>
</evidence>
<evidence type="ECO:0000313" key="19">
    <source>
        <dbReference type="EMBL" id="KAK0668430.1"/>
    </source>
</evidence>
<comment type="catalytic activity">
    <reaction evidence="14">
        <text>an organic molecule + reduced [NADPH--hemoprotein reductase] + O2 = an alcohol + oxidized [NADPH--hemoprotein reductase] + H2O + H(+)</text>
        <dbReference type="Rhea" id="RHEA:17149"/>
        <dbReference type="Rhea" id="RHEA-COMP:11964"/>
        <dbReference type="Rhea" id="RHEA-COMP:11965"/>
        <dbReference type="ChEBI" id="CHEBI:15377"/>
        <dbReference type="ChEBI" id="CHEBI:15378"/>
        <dbReference type="ChEBI" id="CHEBI:15379"/>
        <dbReference type="ChEBI" id="CHEBI:30879"/>
        <dbReference type="ChEBI" id="CHEBI:57618"/>
        <dbReference type="ChEBI" id="CHEBI:58210"/>
        <dbReference type="ChEBI" id="CHEBI:142491"/>
        <dbReference type="EC" id="1.14.14.1"/>
    </reaction>
</comment>
<dbReference type="SUPFAM" id="SSF63380">
    <property type="entry name" value="Riboflavin synthase domain-like"/>
    <property type="match status" value="1"/>
</dbReference>
<keyword evidence="4 14" id="KW-0349">Heme</keyword>
<evidence type="ECO:0000256" key="11">
    <source>
        <dbReference type="ARBA" id="ARBA00023002"/>
    </source>
</evidence>
<evidence type="ECO:0000256" key="9">
    <source>
        <dbReference type="ARBA" id="ARBA00022857"/>
    </source>
</evidence>
<dbReference type="InterPro" id="IPR002401">
    <property type="entry name" value="Cyt_P450_E_grp-I"/>
</dbReference>
<keyword evidence="8 14" id="KW-0274">FAD</keyword>
<evidence type="ECO:0000256" key="8">
    <source>
        <dbReference type="ARBA" id="ARBA00022827"/>
    </source>
</evidence>
<dbReference type="SUPFAM" id="SSF52343">
    <property type="entry name" value="Ferredoxin reductase-like, C-terminal NADP-linked domain"/>
    <property type="match status" value="1"/>
</dbReference>
<feature type="domain" description="Flavodoxin-like" evidence="17">
    <location>
        <begin position="549"/>
        <end position="691"/>
    </location>
</feature>
<evidence type="ECO:0000256" key="14">
    <source>
        <dbReference type="PIRNR" id="PIRNR000209"/>
    </source>
</evidence>
<dbReference type="CDD" id="cd06206">
    <property type="entry name" value="bifunctional_CYPOR"/>
    <property type="match status" value="1"/>
</dbReference>
<keyword evidence="6 14" id="KW-0288">FMN</keyword>
<dbReference type="InterPro" id="IPR017938">
    <property type="entry name" value="Riboflavin_synthase-like_b-brl"/>
</dbReference>
<comment type="cofactor">
    <cofactor evidence="1 14 15">
        <name>heme</name>
        <dbReference type="ChEBI" id="CHEBI:30413"/>
    </cofactor>
</comment>
<dbReference type="GO" id="GO:0003958">
    <property type="term" value="F:NADPH-hemoprotein reductase activity"/>
    <property type="evidence" value="ECO:0007669"/>
    <property type="project" value="UniProtKB-UniRule"/>
</dbReference>
<dbReference type="Gene3D" id="3.40.50.80">
    <property type="entry name" value="Nucleotide-binding domain of ferredoxin-NADP reductase (FNR) module"/>
    <property type="match status" value="1"/>
</dbReference>
<keyword evidence="3 14" id="KW-0813">Transport</keyword>
<dbReference type="Pfam" id="PF00175">
    <property type="entry name" value="NAD_binding_1"/>
    <property type="match status" value="1"/>
</dbReference>
<dbReference type="InterPro" id="IPR001128">
    <property type="entry name" value="Cyt_P450"/>
</dbReference>
<dbReference type="InterPro" id="IPR023173">
    <property type="entry name" value="NADPH_Cyt_P450_Rdtase_alpha"/>
</dbReference>
<dbReference type="SUPFAM" id="SSF48264">
    <property type="entry name" value="Cytochrome P450"/>
    <property type="match status" value="1"/>
</dbReference>
<feature type="compositionally biased region" description="Polar residues" evidence="16">
    <location>
        <begin position="531"/>
        <end position="545"/>
    </location>
</feature>
<evidence type="ECO:0000256" key="12">
    <source>
        <dbReference type="ARBA" id="ARBA00023004"/>
    </source>
</evidence>
<dbReference type="Gene3D" id="3.40.50.360">
    <property type="match status" value="1"/>
</dbReference>
<dbReference type="CDD" id="cd11068">
    <property type="entry name" value="CYP120A1"/>
    <property type="match status" value="1"/>
</dbReference>
<evidence type="ECO:0000256" key="6">
    <source>
        <dbReference type="ARBA" id="ARBA00022643"/>
    </source>
</evidence>
<evidence type="ECO:0000259" key="17">
    <source>
        <dbReference type="PROSITE" id="PS50902"/>
    </source>
</evidence>
<dbReference type="InterPro" id="IPR017972">
    <property type="entry name" value="Cyt_P450_CS"/>
</dbReference>
<proteinExistence type="inferred from homology"/>
<dbReference type="InterPro" id="IPR023206">
    <property type="entry name" value="Bifunctional_P450_P450_red"/>
</dbReference>
<keyword evidence="5 14" id="KW-0285">Flavoprotein</keyword>
<dbReference type="GO" id="GO:0005506">
    <property type="term" value="F:iron ion binding"/>
    <property type="evidence" value="ECO:0007669"/>
    <property type="project" value="UniProtKB-UniRule"/>
</dbReference>
<dbReference type="PANTHER" id="PTHR19384:SF127">
    <property type="entry name" value="BIFUNCTIONAL CYTOCHROME P450_NADPH--P450 REDUCTASE"/>
    <property type="match status" value="1"/>
</dbReference>
<dbReference type="GO" id="GO:0005829">
    <property type="term" value="C:cytosol"/>
    <property type="evidence" value="ECO:0007669"/>
    <property type="project" value="TreeGrafter"/>
</dbReference>
<evidence type="ECO:0000256" key="7">
    <source>
        <dbReference type="ARBA" id="ARBA00022723"/>
    </source>
</evidence>
<evidence type="ECO:0000256" key="5">
    <source>
        <dbReference type="ARBA" id="ARBA00022630"/>
    </source>
</evidence>
<dbReference type="PROSITE" id="PS50902">
    <property type="entry name" value="FLAVODOXIN_LIKE"/>
    <property type="match status" value="1"/>
</dbReference>
<dbReference type="Gene3D" id="1.10.630.10">
    <property type="entry name" value="Cytochrome P450"/>
    <property type="match status" value="1"/>
</dbReference>
<dbReference type="PRINTS" id="PR00385">
    <property type="entry name" value="P450"/>
</dbReference>
<dbReference type="PROSITE" id="PS51384">
    <property type="entry name" value="FAD_FR"/>
    <property type="match status" value="1"/>
</dbReference>
<keyword evidence="20" id="KW-1185">Reference proteome</keyword>
<feature type="region of interest" description="Disordered" evidence="16">
    <location>
        <begin position="513"/>
        <end position="548"/>
    </location>
</feature>
<dbReference type="GO" id="GO:0010181">
    <property type="term" value="F:FMN binding"/>
    <property type="evidence" value="ECO:0007669"/>
    <property type="project" value="UniProtKB-UniRule"/>
</dbReference>
<dbReference type="Gene3D" id="2.40.30.10">
    <property type="entry name" value="Translation factors"/>
    <property type="match status" value="1"/>
</dbReference>
<feature type="domain" description="FAD-binding FR-type" evidence="18">
    <location>
        <begin position="728"/>
        <end position="965"/>
    </location>
</feature>
<keyword evidence="12 14" id="KW-0408">Iron</keyword>
<dbReference type="AlphaFoldDB" id="A0AA40DCB0"/>
<dbReference type="InterPro" id="IPR029039">
    <property type="entry name" value="Flavoprotein-like_sf"/>
</dbReference>
<dbReference type="PIRSF" id="PIRSF000209">
    <property type="entry name" value="Bifunctional_P450_P450R"/>
    <property type="match status" value="1"/>
</dbReference>
<dbReference type="GO" id="GO:0050660">
    <property type="term" value="F:flavin adenine dinucleotide binding"/>
    <property type="evidence" value="ECO:0007669"/>
    <property type="project" value="TreeGrafter"/>
</dbReference>
<evidence type="ECO:0000256" key="15">
    <source>
        <dbReference type="PIRSR" id="PIRSR000209-1"/>
    </source>
</evidence>
<evidence type="ECO:0000313" key="20">
    <source>
        <dbReference type="Proteomes" id="UP001174997"/>
    </source>
</evidence>
<keyword evidence="7 14" id="KW-0479">Metal-binding</keyword>
<dbReference type="InterPro" id="IPR017927">
    <property type="entry name" value="FAD-bd_FR_type"/>
</dbReference>
<comment type="catalytic activity">
    <reaction evidence="14">
        <text>2 oxidized [cytochrome P450] + NADPH = 2 reduced [cytochrome P450] + NADP(+) + H(+)</text>
        <dbReference type="Rhea" id="RHEA:24040"/>
        <dbReference type="Rhea" id="RHEA-COMP:14627"/>
        <dbReference type="Rhea" id="RHEA-COMP:14628"/>
        <dbReference type="ChEBI" id="CHEBI:15378"/>
        <dbReference type="ChEBI" id="CHEBI:55376"/>
        <dbReference type="ChEBI" id="CHEBI:57783"/>
        <dbReference type="ChEBI" id="CHEBI:58349"/>
        <dbReference type="ChEBI" id="CHEBI:60344"/>
        <dbReference type="EC" id="1.6.2.4"/>
    </reaction>
</comment>
<dbReference type="Pfam" id="PF00067">
    <property type="entry name" value="p450"/>
    <property type="match status" value="1"/>
</dbReference>
<dbReference type="EMBL" id="JAULSY010000057">
    <property type="protein sequence ID" value="KAK0668430.1"/>
    <property type="molecule type" value="Genomic_DNA"/>
</dbReference>
<keyword evidence="11 14" id="KW-0560">Oxidoreductase</keyword>
<evidence type="ECO:0000256" key="2">
    <source>
        <dbReference type="ARBA" id="ARBA00010018"/>
    </source>
</evidence>
<dbReference type="InterPro" id="IPR039261">
    <property type="entry name" value="FNR_nucleotide-bd"/>
</dbReference>
<dbReference type="Pfam" id="PF00667">
    <property type="entry name" value="FAD_binding_1"/>
    <property type="match status" value="1"/>
</dbReference>
<dbReference type="Proteomes" id="UP001174997">
    <property type="component" value="Unassembled WGS sequence"/>
</dbReference>
<dbReference type="PRINTS" id="PR00463">
    <property type="entry name" value="EP450I"/>
</dbReference>
<dbReference type="InterPro" id="IPR008254">
    <property type="entry name" value="Flavodoxin/NO_synth"/>
</dbReference>
<keyword evidence="9 14" id="KW-0521">NADP</keyword>
<evidence type="ECO:0000256" key="10">
    <source>
        <dbReference type="ARBA" id="ARBA00022982"/>
    </source>
</evidence>
<feature type="binding site" description="axial binding residue" evidence="15">
    <location>
        <position position="457"/>
    </location>
    <ligand>
        <name>heme</name>
        <dbReference type="ChEBI" id="CHEBI:30413"/>
    </ligand>
    <ligandPart>
        <name>Fe</name>
        <dbReference type="ChEBI" id="CHEBI:18248"/>
    </ligandPart>
</feature>